<keyword evidence="6" id="KW-1185">Reference proteome</keyword>
<comment type="caution">
    <text evidence="5">The sequence shown here is derived from an EMBL/GenBank/DDBJ whole genome shotgun (WGS) entry which is preliminary data.</text>
</comment>
<feature type="domain" description="Purine catabolism PurC-like" evidence="2">
    <location>
        <begin position="11"/>
        <end position="126"/>
    </location>
</feature>
<reference evidence="6" key="1">
    <citation type="journal article" date="2019" name="Int. J. Syst. Evol. Microbiol.">
        <title>The Global Catalogue of Microorganisms (GCM) 10K type strain sequencing project: providing services to taxonomists for standard genome sequencing and annotation.</title>
        <authorList>
            <consortium name="The Broad Institute Genomics Platform"/>
            <consortium name="The Broad Institute Genome Sequencing Center for Infectious Disease"/>
            <person name="Wu L."/>
            <person name="Ma J."/>
        </authorList>
    </citation>
    <scope>NUCLEOTIDE SEQUENCE [LARGE SCALE GENOMIC DNA]</scope>
    <source>
        <strain evidence="6">JCM 16898</strain>
    </source>
</reference>
<accession>A0ABP6WGV6</accession>
<dbReference type="Pfam" id="PF17853">
    <property type="entry name" value="GGDEF_2"/>
    <property type="match status" value="1"/>
</dbReference>
<feature type="domain" description="CdaR GGDEF-like" evidence="4">
    <location>
        <begin position="290"/>
        <end position="397"/>
    </location>
</feature>
<evidence type="ECO:0000313" key="5">
    <source>
        <dbReference type="EMBL" id="GAA3551540.1"/>
    </source>
</evidence>
<dbReference type="RefSeq" id="WP_344861692.1">
    <property type="nucleotide sequence ID" value="NZ_BAAAZN010000007.1"/>
</dbReference>
<dbReference type="InterPro" id="IPR051448">
    <property type="entry name" value="CdaR-like_regulators"/>
</dbReference>
<dbReference type="EMBL" id="BAAAZN010000007">
    <property type="protein sequence ID" value="GAA3551540.1"/>
    <property type="molecule type" value="Genomic_DNA"/>
</dbReference>
<feature type="domain" description="PucR C-terminal helix-turn-helix" evidence="3">
    <location>
        <begin position="448"/>
        <end position="505"/>
    </location>
</feature>
<evidence type="ECO:0000259" key="2">
    <source>
        <dbReference type="Pfam" id="PF07905"/>
    </source>
</evidence>
<dbReference type="PANTHER" id="PTHR33744:SF1">
    <property type="entry name" value="DNA-BINDING TRANSCRIPTIONAL ACTIVATOR ADER"/>
    <property type="match status" value="1"/>
</dbReference>
<gene>
    <name evidence="5" type="ORF">GCM10022222_38870</name>
</gene>
<dbReference type="InterPro" id="IPR042070">
    <property type="entry name" value="PucR_C-HTH_sf"/>
</dbReference>
<proteinExistence type="inferred from homology"/>
<organism evidence="5 6">
    <name type="scientific">Amycolatopsis ultiminotia</name>
    <dbReference type="NCBI Taxonomy" id="543629"/>
    <lineage>
        <taxon>Bacteria</taxon>
        <taxon>Bacillati</taxon>
        <taxon>Actinomycetota</taxon>
        <taxon>Actinomycetes</taxon>
        <taxon>Pseudonocardiales</taxon>
        <taxon>Pseudonocardiaceae</taxon>
        <taxon>Amycolatopsis</taxon>
    </lineage>
</organism>
<dbReference type="PANTHER" id="PTHR33744">
    <property type="entry name" value="CARBOHYDRATE DIACID REGULATOR"/>
    <property type="match status" value="1"/>
</dbReference>
<sequence>MSVGVAVRWLVEQRELGLRVLAGRSALHRPIRWAHSIELTDPLPWIRGGELVLTTGLRLPRGGEDRRHYVRRLDEAGATALAFGVGLSFRRVPRELVDAADEVGLPLLEVPLPTPFIAVAKAVIERLAEQEYQGVVRASSAQPRMTRAALRGGAPAVVRELAVATESQVFLLDAGKAVVAAHPPSAAGLAPAVLAELPAAGKAAAAGGSTRPAEPGVVAVQQIRVAGRVHGRLVVVTERGLTPVDHLVIGHAVSLLALERGKPRRLRTAQTAVNSLLLSLLLEAKLDEDTARAHLGTAGLHLPDNGVLILAIRDVSLHQVTATVDRLLADHDLPCFVAPHEQCAVVLLPAGATGQLGEISSRVATEGRAGAAVGWAPAGALSGIPEALRQALIAADVARRRNVPLVEFGSLAGQVLSTHPDTRAVLAVLAESRLRPLADCDRRTGAELVTTLRAFLEHNGHGEAAAAALNVHRHTLRNRVERIGQLLGVDLGSAHVRAELLLSLVAWQENG</sequence>
<dbReference type="InterPro" id="IPR012914">
    <property type="entry name" value="PucR_dom"/>
</dbReference>
<dbReference type="InterPro" id="IPR041522">
    <property type="entry name" value="CdaR_GGDEF"/>
</dbReference>
<evidence type="ECO:0000256" key="1">
    <source>
        <dbReference type="ARBA" id="ARBA00006754"/>
    </source>
</evidence>
<dbReference type="Pfam" id="PF07905">
    <property type="entry name" value="PucR"/>
    <property type="match status" value="1"/>
</dbReference>
<dbReference type="Proteomes" id="UP001500689">
    <property type="component" value="Unassembled WGS sequence"/>
</dbReference>
<comment type="similarity">
    <text evidence="1">Belongs to the CdaR family.</text>
</comment>
<name>A0ABP6WGV6_9PSEU</name>
<protein>
    <submittedName>
        <fullName evidence="5">PucR family transcriptional regulator</fullName>
    </submittedName>
</protein>
<dbReference type="Pfam" id="PF13556">
    <property type="entry name" value="HTH_30"/>
    <property type="match status" value="1"/>
</dbReference>
<evidence type="ECO:0000259" key="3">
    <source>
        <dbReference type="Pfam" id="PF13556"/>
    </source>
</evidence>
<evidence type="ECO:0000313" key="6">
    <source>
        <dbReference type="Proteomes" id="UP001500689"/>
    </source>
</evidence>
<dbReference type="InterPro" id="IPR025736">
    <property type="entry name" value="PucR_C-HTH_dom"/>
</dbReference>
<dbReference type="Gene3D" id="1.10.10.2840">
    <property type="entry name" value="PucR C-terminal helix-turn-helix domain"/>
    <property type="match status" value="1"/>
</dbReference>
<evidence type="ECO:0000259" key="4">
    <source>
        <dbReference type="Pfam" id="PF17853"/>
    </source>
</evidence>